<dbReference type="InterPro" id="IPR052356">
    <property type="entry name" value="Thiol_S-MT"/>
</dbReference>
<protein>
    <submittedName>
        <fullName evidence="2">Putative methyltransferase YcgJ</fullName>
        <ecNumber evidence="2">2.1.1.-</ecNumber>
    </submittedName>
</protein>
<evidence type="ECO:0000259" key="1">
    <source>
        <dbReference type="Pfam" id="PF08241"/>
    </source>
</evidence>
<dbReference type="Gene3D" id="3.40.50.150">
    <property type="entry name" value="Vaccinia Virus protein VP39"/>
    <property type="match status" value="1"/>
</dbReference>
<dbReference type="SUPFAM" id="SSF53335">
    <property type="entry name" value="S-adenosyl-L-methionine-dependent methyltransferases"/>
    <property type="match status" value="1"/>
</dbReference>
<dbReference type="CDD" id="cd02440">
    <property type="entry name" value="AdoMet_MTases"/>
    <property type="match status" value="1"/>
</dbReference>
<keyword evidence="3" id="KW-1185">Reference proteome</keyword>
<feature type="domain" description="Methyltransferase type 11" evidence="1">
    <location>
        <begin position="50"/>
        <end position="145"/>
    </location>
</feature>
<evidence type="ECO:0000313" key="2">
    <source>
        <dbReference type="EMBL" id="PZD74762.1"/>
    </source>
</evidence>
<evidence type="ECO:0000313" key="3">
    <source>
        <dbReference type="Proteomes" id="UP000248857"/>
    </source>
</evidence>
<dbReference type="OrthoDB" id="9772751at2"/>
<reference evidence="2 3" key="1">
    <citation type="journal article" date="2018" name="Sci. Rep.">
        <title>A novel species of the marine cyanobacterium Acaryochloris with a unique pigment content and lifestyle.</title>
        <authorList>
            <person name="Partensky F."/>
            <person name="Six C."/>
            <person name="Ratin M."/>
            <person name="Garczarek L."/>
            <person name="Vaulot D."/>
            <person name="Probert I."/>
            <person name="Calteau A."/>
            <person name="Gourvil P."/>
            <person name="Marie D."/>
            <person name="Grebert T."/>
            <person name="Bouchier C."/>
            <person name="Le Panse S."/>
            <person name="Gachenot M."/>
            <person name="Rodriguez F."/>
            <person name="Garrido J.L."/>
        </authorList>
    </citation>
    <scope>NUCLEOTIDE SEQUENCE [LARGE SCALE GENOMIC DNA]</scope>
    <source>
        <strain evidence="2 3">RCC1774</strain>
    </source>
</reference>
<dbReference type="GO" id="GO:0032259">
    <property type="term" value="P:methylation"/>
    <property type="evidence" value="ECO:0007669"/>
    <property type="project" value="UniProtKB-KW"/>
</dbReference>
<dbReference type="PANTHER" id="PTHR45036">
    <property type="entry name" value="METHYLTRANSFERASE LIKE 7B"/>
    <property type="match status" value="1"/>
</dbReference>
<dbReference type="InterPro" id="IPR013216">
    <property type="entry name" value="Methyltransf_11"/>
</dbReference>
<dbReference type="Proteomes" id="UP000248857">
    <property type="component" value="Unassembled WGS sequence"/>
</dbReference>
<proteinExistence type="predicted"/>
<dbReference type="GO" id="GO:0008757">
    <property type="term" value="F:S-adenosylmethionine-dependent methyltransferase activity"/>
    <property type="evidence" value="ECO:0007669"/>
    <property type="project" value="InterPro"/>
</dbReference>
<dbReference type="EC" id="2.1.1.-" evidence="2"/>
<keyword evidence="2" id="KW-0808">Transferase</keyword>
<accession>A0A2W1JXG7</accession>
<dbReference type="EMBL" id="PQWO01000002">
    <property type="protein sequence ID" value="PZD74762.1"/>
    <property type="molecule type" value="Genomic_DNA"/>
</dbReference>
<dbReference type="PANTHER" id="PTHR45036:SF1">
    <property type="entry name" value="METHYLTRANSFERASE LIKE 7A"/>
    <property type="match status" value="1"/>
</dbReference>
<gene>
    <name evidence="2" type="primary">ycgJ_2</name>
    <name evidence="2" type="ORF">C1752_00882</name>
</gene>
<dbReference type="RefSeq" id="WP_110985071.1">
    <property type="nucleotide sequence ID" value="NZ_CAWNWM010000002.1"/>
</dbReference>
<organism evidence="2 3">
    <name type="scientific">Acaryochloris thomasi RCC1774</name>
    <dbReference type="NCBI Taxonomy" id="1764569"/>
    <lineage>
        <taxon>Bacteria</taxon>
        <taxon>Bacillati</taxon>
        <taxon>Cyanobacteriota</taxon>
        <taxon>Cyanophyceae</taxon>
        <taxon>Acaryochloridales</taxon>
        <taxon>Acaryochloridaceae</taxon>
        <taxon>Acaryochloris</taxon>
        <taxon>Acaryochloris thomasi</taxon>
    </lineage>
</organism>
<name>A0A2W1JXG7_9CYAN</name>
<dbReference type="AlphaFoldDB" id="A0A2W1JXG7"/>
<comment type="caution">
    <text evidence="2">The sequence shown here is derived from an EMBL/GenBank/DDBJ whole genome shotgun (WGS) entry which is preliminary data.</text>
</comment>
<sequence>MAKSNNDVYDGPQWYKRFFAWAMATAAADYEGEIATRKHTLFANLQGEVLEIGPGAGVNLRYLQPNTHWIGLEPNQYMHSYLHQEAEQLGLKNIDLRTETAGNSGITDGSIDTVISTLVLCSVPDLAATLQEILRVLKPGGRFLFIEHVAAPAGTLLRQAQVGIRPLWQIIGDGCCPDRNIEKALAEAGFSNISHEAFEGPVPIAIVKPHIIGTATK</sequence>
<dbReference type="InterPro" id="IPR029063">
    <property type="entry name" value="SAM-dependent_MTases_sf"/>
</dbReference>
<dbReference type="Pfam" id="PF08241">
    <property type="entry name" value="Methyltransf_11"/>
    <property type="match status" value="1"/>
</dbReference>
<keyword evidence="2" id="KW-0489">Methyltransferase</keyword>